<comment type="caution">
    <text evidence="4">The sequence shown here is derived from an EMBL/GenBank/DDBJ whole genome shotgun (WGS) entry which is preliminary data.</text>
</comment>
<feature type="chain" id="PRO_5044661933" evidence="1">
    <location>
        <begin position="21"/>
        <end position="214"/>
    </location>
</feature>
<dbReference type="RefSeq" id="WP_185707788.1">
    <property type="nucleotide sequence ID" value="NZ_JAAXCY010000003.1"/>
</dbReference>
<dbReference type="EMBL" id="JAAXCY010000003">
    <property type="protein sequence ID" value="MBC2405708.1"/>
    <property type="molecule type" value="Genomic_DNA"/>
</dbReference>
<evidence type="ECO:0000313" key="6">
    <source>
        <dbReference type="Proteomes" id="UP000534677"/>
    </source>
</evidence>
<reference evidence="5 6" key="1">
    <citation type="submission" date="2020-04" db="EMBL/GenBank/DDBJ databases">
        <title>Pseudomonas crami sp. nov., a novel proteolytic bacterial species isolated from cream.</title>
        <authorList>
            <person name="Hofmann K."/>
            <person name="Woller A."/>
            <person name="Huptas C."/>
            <person name="Wenning M."/>
            <person name="Scherer S."/>
            <person name="Doll E.V."/>
        </authorList>
    </citation>
    <scope>NUCLEOTIDE SEQUENCE [LARGE SCALE GENOMIC DNA]</scope>
    <source>
        <strain evidence="2 6">WS 5096</strain>
        <strain evidence="4 5">WS 5106</strain>
    </source>
</reference>
<name>A0A7X1DYC2_9PSED</name>
<evidence type="ECO:0000313" key="3">
    <source>
        <dbReference type="EMBL" id="MBC2405708.1"/>
    </source>
</evidence>
<organism evidence="4 5">
    <name type="scientific">Pseudomonas cremoris</name>
    <dbReference type="NCBI Taxonomy" id="2724178"/>
    <lineage>
        <taxon>Bacteria</taxon>
        <taxon>Pseudomonadati</taxon>
        <taxon>Pseudomonadota</taxon>
        <taxon>Gammaproteobacteria</taxon>
        <taxon>Pseudomonadales</taxon>
        <taxon>Pseudomonadaceae</taxon>
        <taxon>Pseudomonas</taxon>
    </lineage>
</organism>
<protein>
    <submittedName>
        <fullName evidence="4">DUF1120 domain-containing protein</fullName>
    </submittedName>
</protein>
<evidence type="ECO:0000313" key="2">
    <source>
        <dbReference type="EMBL" id="MBC2381881.1"/>
    </source>
</evidence>
<evidence type="ECO:0000313" key="4">
    <source>
        <dbReference type="EMBL" id="MBC2406344.1"/>
    </source>
</evidence>
<gene>
    <name evidence="2" type="ORF">HF209_13080</name>
    <name evidence="3" type="ORF">HF257_06820</name>
    <name evidence="4" type="ORF">HF257_10050</name>
</gene>
<dbReference type="AlphaFoldDB" id="A0A7X1DYC2"/>
<feature type="signal peptide" evidence="1">
    <location>
        <begin position="1"/>
        <end position="20"/>
    </location>
</feature>
<dbReference type="Proteomes" id="UP000520513">
    <property type="component" value="Unassembled WGS sequence"/>
</dbReference>
<evidence type="ECO:0000313" key="5">
    <source>
        <dbReference type="Proteomes" id="UP000520513"/>
    </source>
</evidence>
<proteinExistence type="predicted"/>
<keyword evidence="1" id="KW-0732">Signal</keyword>
<dbReference type="InterPro" id="IPR010546">
    <property type="entry name" value="DUF1120"/>
</dbReference>
<sequence>MKQFLMVSALALAAMGPAMAASSVDVNVKGRITPAACTPALSNAGVVDHGKISRKDLDPHNKPTALPVATLQLRVDCSAPTLIAIKSHDNRAGSSGEESIGQPNFGLGLVNGDTKVGWYLLKTANALADGVGRPMIESNDGAAWSDATHPGLVWQVNGMRALGSIAGGNVAPLPLQVMILDILVETMIVRMQYLPPVGQEFALDGSASLDVVYL</sequence>
<dbReference type="Pfam" id="PF06551">
    <property type="entry name" value="DUF1120"/>
    <property type="match status" value="1"/>
</dbReference>
<dbReference type="Proteomes" id="UP000534677">
    <property type="component" value="Unassembled WGS sequence"/>
</dbReference>
<evidence type="ECO:0000256" key="1">
    <source>
        <dbReference type="SAM" id="SignalP"/>
    </source>
</evidence>
<dbReference type="EMBL" id="JAAXCZ010000005">
    <property type="protein sequence ID" value="MBC2381881.1"/>
    <property type="molecule type" value="Genomic_DNA"/>
</dbReference>
<accession>A0A7X1DYC2</accession>
<keyword evidence="6" id="KW-1185">Reference proteome</keyword>
<dbReference type="EMBL" id="JAAXCY010000004">
    <property type="protein sequence ID" value="MBC2406344.1"/>
    <property type="molecule type" value="Genomic_DNA"/>
</dbReference>